<dbReference type="EMBL" id="LNFP01000072">
    <property type="protein sequence ID" value="KUF98340.1"/>
    <property type="molecule type" value="Genomic_DNA"/>
</dbReference>
<evidence type="ECO:0000313" key="2">
    <source>
        <dbReference type="EMBL" id="KUF98340.1"/>
    </source>
</evidence>
<comment type="caution">
    <text evidence="2">The sequence shown here is derived from an EMBL/GenBank/DDBJ whole genome shotgun (WGS) entry which is preliminary data.</text>
</comment>
<keyword evidence="1" id="KW-0175">Coiled coil</keyword>
<dbReference type="AlphaFoldDB" id="A0A0W8DPS9"/>
<name>A0A0W8DPS9_PHYNI</name>
<gene>
    <name evidence="2" type="ORF">AM588_10010929</name>
</gene>
<protein>
    <submittedName>
        <fullName evidence="2">Uncharacterized protein</fullName>
    </submittedName>
</protein>
<proteinExistence type="predicted"/>
<dbReference type="Proteomes" id="UP000054636">
    <property type="component" value="Unassembled WGS sequence"/>
</dbReference>
<sequence length="318" mass="35996">MNSDTYFKLLKKSQVVEHLVQLSSHVGQSEQQVRRLQSEQARAQCVQDRVFAELERYRRQVVDVQHQFLGLIEALTALCMREEEFQLVTADKPDDLGRHDAISAEDQTLLDLHRASSPGTESTSASGSTLETQALAAVGRQRVQQLEVICARYERQLVGSETALSQAIYSDAARESVAKIVQLEAKNQHHEADNQALQAQLELARGQVAHLQEQLAQSQERRTTLEHVKQQLEQELTRHITAIQRRHEPCVHLLCNGVNSSLRIYRQSCADVTGKLFKNPLACTTCSIPWLTAMPCSVVPSVLELKWQHYFPRLSRPF</sequence>
<reference evidence="2 3" key="1">
    <citation type="submission" date="2015-11" db="EMBL/GenBank/DDBJ databases">
        <title>Genomes and virulence difference between two physiological races of Phytophthora nicotianae.</title>
        <authorList>
            <person name="Liu H."/>
            <person name="Ma X."/>
            <person name="Yu H."/>
            <person name="Fang D."/>
            <person name="Li Y."/>
            <person name="Wang X."/>
            <person name="Wang W."/>
            <person name="Dong Y."/>
            <person name="Xiao B."/>
        </authorList>
    </citation>
    <scope>NUCLEOTIDE SEQUENCE [LARGE SCALE GENOMIC DNA]</scope>
    <source>
        <strain evidence="3">race 1</strain>
    </source>
</reference>
<evidence type="ECO:0000313" key="3">
    <source>
        <dbReference type="Proteomes" id="UP000054636"/>
    </source>
</evidence>
<organism evidence="2 3">
    <name type="scientific">Phytophthora nicotianae</name>
    <name type="common">Potato buckeye rot agent</name>
    <name type="synonym">Phytophthora parasitica</name>
    <dbReference type="NCBI Taxonomy" id="4792"/>
    <lineage>
        <taxon>Eukaryota</taxon>
        <taxon>Sar</taxon>
        <taxon>Stramenopiles</taxon>
        <taxon>Oomycota</taxon>
        <taxon>Peronosporomycetes</taxon>
        <taxon>Peronosporales</taxon>
        <taxon>Peronosporaceae</taxon>
        <taxon>Phytophthora</taxon>
    </lineage>
</organism>
<accession>A0A0W8DPS9</accession>
<evidence type="ECO:0000256" key="1">
    <source>
        <dbReference type="SAM" id="Coils"/>
    </source>
</evidence>
<feature type="coiled-coil region" evidence="1">
    <location>
        <begin position="180"/>
        <end position="235"/>
    </location>
</feature>